<organism evidence="1 2">
    <name type="scientific">Acidithiobacillus ferrivorans</name>
    <dbReference type="NCBI Taxonomy" id="160808"/>
    <lineage>
        <taxon>Bacteria</taxon>
        <taxon>Pseudomonadati</taxon>
        <taxon>Pseudomonadota</taxon>
        <taxon>Acidithiobacillia</taxon>
        <taxon>Acidithiobacillales</taxon>
        <taxon>Acidithiobacillaceae</taxon>
        <taxon>Acidithiobacillus</taxon>
    </lineage>
</organism>
<evidence type="ECO:0000313" key="1">
    <source>
        <dbReference type="EMBL" id="OCB02620.1"/>
    </source>
</evidence>
<dbReference type="AlphaFoldDB" id="A0A1B9BY67"/>
<comment type="caution">
    <text evidence="1">The sequence shown here is derived from an EMBL/GenBank/DDBJ whole genome shotgun (WGS) entry which is preliminary data.</text>
</comment>
<proteinExistence type="predicted"/>
<protein>
    <submittedName>
        <fullName evidence="1">Uncharacterized protein</fullName>
    </submittedName>
</protein>
<gene>
    <name evidence="1" type="ORF">BBC27_11875</name>
</gene>
<reference evidence="1 2" key="1">
    <citation type="submission" date="2016-07" db="EMBL/GenBank/DDBJ databases">
        <title>Draft genome of a psychrotolerant acidophile Acidithiobacillus ferrivorans strain YL15.</title>
        <authorList>
            <person name="Peng T."/>
            <person name="Ma L."/>
            <person name="Nan M."/>
            <person name="An N."/>
            <person name="Wang M."/>
            <person name="Qiu G."/>
            <person name="Zeng W."/>
        </authorList>
    </citation>
    <scope>NUCLEOTIDE SEQUENCE [LARGE SCALE GENOMIC DNA]</scope>
    <source>
        <strain evidence="1 2">YL15</strain>
    </source>
</reference>
<dbReference type="Proteomes" id="UP000093129">
    <property type="component" value="Unassembled WGS sequence"/>
</dbReference>
<dbReference type="EMBL" id="MASQ01000091">
    <property type="protein sequence ID" value="OCB02620.1"/>
    <property type="molecule type" value="Genomic_DNA"/>
</dbReference>
<evidence type="ECO:0000313" key="2">
    <source>
        <dbReference type="Proteomes" id="UP000093129"/>
    </source>
</evidence>
<name>A0A1B9BY67_9PROT</name>
<sequence length="96" mass="10814">MMLVTEHHKGVDMNELETIVAAVRAEKARQAAEAADSQEPAVPPVTNTRRAAVWEAANADKVREQTAKRVAAHRARDPEAYRAYMRAYMKNRRAKL</sequence>
<accession>A0A1B9BY67</accession>